<protein>
    <recommendedName>
        <fullName evidence="2">Glycosyltransferase</fullName>
    </recommendedName>
</protein>
<accession>A0A6C0I8A8</accession>
<dbReference type="Gene3D" id="3.90.550.10">
    <property type="entry name" value="Spore Coat Polysaccharide Biosynthesis Protein SpsA, Chain A"/>
    <property type="match status" value="1"/>
</dbReference>
<dbReference type="InterPro" id="IPR029044">
    <property type="entry name" value="Nucleotide-diphossugar_trans"/>
</dbReference>
<dbReference type="EMBL" id="MN740131">
    <property type="protein sequence ID" value="QHT89019.1"/>
    <property type="molecule type" value="Genomic_DNA"/>
</dbReference>
<dbReference type="AlphaFoldDB" id="A0A6C0I8A8"/>
<evidence type="ECO:0008006" key="2">
    <source>
        <dbReference type="Google" id="ProtNLM"/>
    </source>
</evidence>
<dbReference type="SUPFAM" id="SSF53448">
    <property type="entry name" value="Nucleotide-diphospho-sugar transferases"/>
    <property type="match status" value="1"/>
</dbReference>
<name>A0A6C0I8A8_9ZZZZ</name>
<sequence length="330" mass="38587">MTVINNIEIDDIKYCENEIKAAICNNEPIEEKLNVIIVISNPCQYGTRYLLAREFVRRMELEESNVELYIVELAYNNQQFYVTEKGNKRHLQIRTQTAPLWHKENMINLGVKYLLPKKWKAFAWIDADVEFENATWALDTLKVLNGCKDIVQVFSHCVDMDKEKLTMKVFNSFGYQYAKKNKYSGQGENYWHPGYAYACTRKAYEKMNGLFEVAVLGSGDNIMALSFINKGLKAVNELSTDGYKHTISEFQARCANLRIGYVPGVIRHYFHGSKKNRRYTERWEILIKHNFDPLDHITTDEKGLLIPSRNCPQELLDDIMNYFKERNEDE</sequence>
<evidence type="ECO:0000313" key="1">
    <source>
        <dbReference type="EMBL" id="QHT89019.1"/>
    </source>
</evidence>
<reference evidence="1" key="1">
    <citation type="journal article" date="2020" name="Nature">
        <title>Giant virus diversity and host interactions through global metagenomics.</title>
        <authorList>
            <person name="Schulz F."/>
            <person name="Roux S."/>
            <person name="Paez-Espino D."/>
            <person name="Jungbluth S."/>
            <person name="Walsh D.A."/>
            <person name="Denef V.J."/>
            <person name="McMahon K.D."/>
            <person name="Konstantinidis K.T."/>
            <person name="Eloe-Fadrosh E.A."/>
            <person name="Kyrpides N.C."/>
            <person name="Woyke T."/>
        </authorList>
    </citation>
    <scope>NUCLEOTIDE SEQUENCE</scope>
    <source>
        <strain evidence="1">GVMAG-M-3300023184-51</strain>
    </source>
</reference>
<proteinExistence type="predicted"/>
<organism evidence="1">
    <name type="scientific">viral metagenome</name>
    <dbReference type="NCBI Taxonomy" id="1070528"/>
    <lineage>
        <taxon>unclassified sequences</taxon>
        <taxon>metagenomes</taxon>
        <taxon>organismal metagenomes</taxon>
    </lineage>
</organism>